<dbReference type="InterPro" id="IPR035437">
    <property type="entry name" value="SNase_OB-fold_sf"/>
</dbReference>
<comment type="caution">
    <text evidence="3">The sequence shown here is derived from an EMBL/GenBank/DDBJ whole genome shotgun (WGS) entry which is preliminary data.</text>
</comment>
<dbReference type="Proteomes" id="UP000078428">
    <property type="component" value="Unassembled WGS sequence"/>
</dbReference>
<evidence type="ECO:0000256" key="1">
    <source>
        <dbReference type="SAM" id="SignalP"/>
    </source>
</evidence>
<feature type="domain" description="TNase-like" evidence="2">
    <location>
        <begin position="49"/>
        <end position="169"/>
    </location>
</feature>
<accession>A0A178MY51</accession>
<evidence type="ECO:0000259" key="2">
    <source>
        <dbReference type="SMART" id="SM00318"/>
    </source>
</evidence>
<protein>
    <submittedName>
        <fullName evidence="3">Nuclease</fullName>
    </submittedName>
</protein>
<evidence type="ECO:0000313" key="4">
    <source>
        <dbReference type="Proteomes" id="UP000078428"/>
    </source>
</evidence>
<dbReference type="InterPro" id="IPR016071">
    <property type="entry name" value="Staphylococal_nuclease_OB-fold"/>
</dbReference>
<dbReference type="AlphaFoldDB" id="A0A178MY51"/>
<dbReference type="SUPFAM" id="SSF50199">
    <property type="entry name" value="Staphylococcal nuclease"/>
    <property type="match status" value="1"/>
</dbReference>
<feature type="chain" id="PRO_5008092347" evidence="1">
    <location>
        <begin position="20"/>
        <end position="188"/>
    </location>
</feature>
<gene>
    <name evidence="3" type="ORF">A6A04_10710</name>
</gene>
<dbReference type="STRING" id="1285242.A6A04_10710"/>
<dbReference type="SMART" id="SM00318">
    <property type="entry name" value="SNc"/>
    <property type="match status" value="1"/>
</dbReference>
<dbReference type="OrthoDB" id="9805504at2"/>
<evidence type="ECO:0000313" key="3">
    <source>
        <dbReference type="EMBL" id="OAN56019.1"/>
    </source>
</evidence>
<reference evidence="3 4" key="1">
    <citation type="submission" date="2016-04" db="EMBL/GenBank/DDBJ databases">
        <title>Draft genome sequence of freshwater magnetotactic bacteria Magnetospirillum marisnigri SP-1 and Magnetospirillum moscoviense BB-1.</title>
        <authorList>
            <person name="Koziaeva V."/>
            <person name="Dziuba M.V."/>
            <person name="Ivanov T.M."/>
            <person name="Kuznetsov B."/>
            <person name="Grouzdev D.S."/>
        </authorList>
    </citation>
    <scope>NUCLEOTIDE SEQUENCE [LARGE SCALE GENOMIC DNA]</scope>
    <source>
        <strain evidence="3 4">SP-1</strain>
    </source>
</reference>
<keyword evidence="4" id="KW-1185">Reference proteome</keyword>
<name>A0A178MY51_9PROT</name>
<proteinExistence type="predicted"/>
<organism evidence="3 4">
    <name type="scientific">Paramagnetospirillum marisnigri</name>
    <dbReference type="NCBI Taxonomy" id="1285242"/>
    <lineage>
        <taxon>Bacteria</taxon>
        <taxon>Pseudomonadati</taxon>
        <taxon>Pseudomonadota</taxon>
        <taxon>Alphaproteobacteria</taxon>
        <taxon>Rhodospirillales</taxon>
        <taxon>Magnetospirillaceae</taxon>
        <taxon>Paramagnetospirillum</taxon>
    </lineage>
</organism>
<dbReference type="Gene3D" id="2.40.50.90">
    <property type="match status" value="1"/>
</dbReference>
<sequence>MRQTIIPLFALLMTSPCMAAGQPSPPPAAAPVVVAPAPPKCPEDGEGGACVWGKVEGFDGGSVQLRGLHVALVGVTAPARKDLCASKAAKEEFDCARPARKRMAEMVAKGVACEIVDAASGFLWGRCRNSDGDLGRQLIQAGLARAAKDGPYADAQKQAVQGKKGLWAADMILPRDWEAARRKAEDED</sequence>
<keyword evidence="1" id="KW-0732">Signal</keyword>
<feature type="signal peptide" evidence="1">
    <location>
        <begin position="1"/>
        <end position="19"/>
    </location>
</feature>
<dbReference type="EMBL" id="LWQT01000010">
    <property type="protein sequence ID" value="OAN56019.1"/>
    <property type="molecule type" value="Genomic_DNA"/>
</dbReference>